<comment type="similarity">
    <text evidence="5">Belongs to the metal hydrolase YfiT family.</text>
</comment>
<protein>
    <recommendedName>
        <fullName evidence="5">Putative metal-dependent hydrolase H4Q31_06420</fullName>
        <ecNumber evidence="5">3.-.-.-</ecNumber>
    </recommendedName>
</protein>
<dbReference type="EMBL" id="JACJVN010000024">
    <property type="protein sequence ID" value="MBB6676964.1"/>
    <property type="molecule type" value="Genomic_DNA"/>
</dbReference>
<dbReference type="InterPro" id="IPR034660">
    <property type="entry name" value="DinB/YfiT-like"/>
</dbReference>
<gene>
    <name evidence="7" type="primary">bstA</name>
    <name evidence="7" type="ORF">H4Q31_06420</name>
</gene>
<name>A0A841T6K2_9BACL</name>
<keyword evidence="2 5" id="KW-0479">Metal-binding</keyword>
<feature type="binding site" evidence="5">
    <location>
        <position position="157"/>
    </location>
    <ligand>
        <name>Zn(2+)</name>
        <dbReference type="ChEBI" id="CHEBI:29105"/>
    </ligand>
</feature>
<dbReference type="EC" id="3.-.-.-" evidence="5"/>
<keyword evidence="7" id="KW-0808">Transferase</keyword>
<dbReference type="RefSeq" id="WP_185178246.1">
    <property type="nucleotide sequence ID" value="NZ_CBCSEP010000008.1"/>
</dbReference>
<dbReference type="InterPro" id="IPR023774">
    <property type="entry name" value="Put_metal_dep_hydrolase_YfiT"/>
</dbReference>
<keyword evidence="3 5" id="KW-0378">Hydrolase</keyword>
<dbReference type="NCBIfam" id="NF009807">
    <property type="entry name" value="PRK13291.1"/>
    <property type="match status" value="1"/>
</dbReference>
<dbReference type="Proteomes" id="UP000574133">
    <property type="component" value="Unassembled WGS sequence"/>
</dbReference>
<comment type="caution">
    <text evidence="7">The sequence shown here is derived from an EMBL/GenBank/DDBJ whole genome shotgun (WGS) entry which is preliminary data.</text>
</comment>
<reference evidence="7 8" key="1">
    <citation type="submission" date="2020-08" db="EMBL/GenBank/DDBJ databases">
        <title>Cohnella phylogeny.</title>
        <authorList>
            <person name="Dunlap C."/>
        </authorList>
    </citation>
    <scope>NUCLEOTIDE SEQUENCE [LARGE SCALE GENOMIC DNA]</scope>
    <source>
        <strain evidence="7 8">DSM 103658</strain>
    </source>
</reference>
<organism evidence="7 8">
    <name type="scientific">Cohnella lubricantis</name>
    <dbReference type="NCBI Taxonomy" id="2163172"/>
    <lineage>
        <taxon>Bacteria</taxon>
        <taxon>Bacillati</taxon>
        <taxon>Bacillota</taxon>
        <taxon>Bacilli</taxon>
        <taxon>Bacillales</taxon>
        <taxon>Paenibacillaceae</taxon>
        <taxon>Cohnella</taxon>
    </lineage>
</organism>
<dbReference type="AlphaFoldDB" id="A0A841T6K2"/>
<feature type="binding site" evidence="5">
    <location>
        <position position="64"/>
    </location>
    <ligand>
        <name>Zn(2+)</name>
        <dbReference type="ChEBI" id="CHEBI:29105"/>
    </ligand>
</feature>
<dbReference type="SUPFAM" id="SSF109854">
    <property type="entry name" value="DinB/YfiT-like putative metalloenzymes"/>
    <property type="match status" value="1"/>
</dbReference>
<comment type="subunit">
    <text evidence="5">Homodimer.</text>
</comment>
<accession>A0A841T6K2</accession>
<dbReference type="Gene3D" id="1.20.120.450">
    <property type="entry name" value="dinb family like domain"/>
    <property type="match status" value="1"/>
</dbReference>
<evidence type="ECO:0000256" key="2">
    <source>
        <dbReference type="ARBA" id="ARBA00022723"/>
    </source>
</evidence>
<evidence type="ECO:0000256" key="1">
    <source>
        <dbReference type="ARBA" id="ARBA00022490"/>
    </source>
</evidence>
<keyword evidence="1 5" id="KW-0963">Cytoplasm</keyword>
<sequence>MDERYPIGKFEFEGPITVEKRAEWIEDIRALPARVAAAVSGLSEEQLDTPYRDGGWTIRQVVHHIADSHSNCLTRFKLALTEDNPTIKPYEEQLWAELADSKTYPIGPSLALIEAVHSRWTALLESMSEEDYARTFYHPGYQVTNTLARALGNYSWHGRHHTAHITSLRERKGW</sequence>
<comment type="function">
    <text evidence="5">Possible metal-dependent hydrolase.</text>
</comment>
<dbReference type="Pfam" id="PF12867">
    <property type="entry name" value="DinB_2"/>
    <property type="match status" value="1"/>
</dbReference>
<dbReference type="InterPro" id="IPR024775">
    <property type="entry name" value="DinB-like"/>
</dbReference>
<dbReference type="GO" id="GO:0005737">
    <property type="term" value="C:cytoplasm"/>
    <property type="evidence" value="ECO:0007669"/>
    <property type="project" value="UniProtKB-SubCell"/>
</dbReference>
<dbReference type="GO" id="GO:0016787">
    <property type="term" value="F:hydrolase activity"/>
    <property type="evidence" value="ECO:0007669"/>
    <property type="project" value="UniProtKB-UniRule"/>
</dbReference>
<comment type="subcellular location">
    <subcellularLocation>
        <location evidence="5">Cytoplasm</location>
    </subcellularLocation>
</comment>
<dbReference type="GO" id="GO:0016740">
    <property type="term" value="F:transferase activity"/>
    <property type="evidence" value="ECO:0007669"/>
    <property type="project" value="UniProtKB-KW"/>
</dbReference>
<evidence type="ECO:0000256" key="3">
    <source>
        <dbReference type="ARBA" id="ARBA00022801"/>
    </source>
</evidence>
<proteinExistence type="inferred from homology"/>
<comment type="cofactor">
    <cofactor evidence="5">
        <name>Zn(2+)</name>
        <dbReference type="ChEBI" id="CHEBI:29105"/>
    </cofactor>
    <text evidence="5">Binds 1 zinc ion per subunit.</text>
</comment>
<keyword evidence="4 5" id="KW-0862">Zinc</keyword>
<evidence type="ECO:0000313" key="7">
    <source>
        <dbReference type="EMBL" id="MBB6676964.1"/>
    </source>
</evidence>
<evidence type="ECO:0000313" key="8">
    <source>
        <dbReference type="Proteomes" id="UP000574133"/>
    </source>
</evidence>
<dbReference type="GO" id="GO:0008270">
    <property type="term" value="F:zinc ion binding"/>
    <property type="evidence" value="ECO:0007669"/>
    <property type="project" value="UniProtKB-UniRule"/>
</dbReference>
<evidence type="ECO:0000259" key="6">
    <source>
        <dbReference type="Pfam" id="PF12867"/>
    </source>
</evidence>
<feature type="binding site" evidence="5">
    <location>
        <position position="161"/>
    </location>
    <ligand>
        <name>Zn(2+)</name>
        <dbReference type="ChEBI" id="CHEBI:29105"/>
    </ligand>
</feature>
<dbReference type="HAMAP" id="MF_01256">
    <property type="entry name" value="YfiT_hydrol"/>
    <property type="match status" value="1"/>
</dbReference>
<evidence type="ECO:0000256" key="5">
    <source>
        <dbReference type="HAMAP-Rule" id="MF_01256"/>
    </source>
</evidence>
<feature type="domain" description="DinB-like" evidence="6">
    <location>
        <begin position="30"/>
        <end position="165"/>
    </location>
</feature>
<keyword evidence="8" id="KW-1185">Reference proteome</keyword>
<evidence type="ECO:0000256" key="4">
    <source>
        <dbReference type="ARBA" id="ARBA00022833"/>
    </source>
</evidence>